<reference evidence="3 4" key="1">
    <citation type="submission" date="2017-06" db="EMBL/GenBank/DDBJ databases">
        <authorList>
            <person name="Kim H.J."/>
            <person name="Triplett B.A."/>
        </authorList>
    </citation>
    <scope>NUCLEOTIDE SEQUENCE [LARGE SCALE GENOMIC DNA]</scope>
    <source>
        <strain evidence="3 4">DSM 44272</strain>
    </source>
</reference>
<keyword evidence="4" id="KW-1185">Reference proteome</keyword>
<protein>
    <recommendedName>
        <fullName evidence="5">Heavy-metal-associated domain-containing protein</fullName>
    </recommendedName>
</protein>
<dbReference type="AlphaFoldDB" id="A0A238V8D2"/>
<dbReference type="Proteomes" id="UP000198403">
    <property type="component" value="Unassembled WGS sequence"/>
</dbReference>
<feature type="region of interest" description="Disordered" evidence="1">
    <location>
        <begin position="35"/>
        <end position="61"/>
    </location>
</feature>
<dbReference type="RefSeq" id="WP_089335049.1">
    <property type="nucleotide sequence ID" value="NZ_FZNO01000002.1"/>
</dbReference>
<evidence type="ECO:0000313" key="4">
    <source>
        <dbReference type="Proteomes" id="UP000198403"/>
    </source>
</evidence>
<dbReference type="EMBL" id="FZNO01000002">
    <property type="protein sequence ID" value="SNR30461.1"/>
    <property type="molecule type" value="Genomic_DNA"/>
</dbReference>
<accession>A0A238V8D2</accession>
<name>A0A238V8D2_9ACTN</name>
<organism evidence="3 4">
    <name type="scientific">Blastococcus mobilis</name>
    <dbReference type="NCBI Taxonomy" id="1938746"/>
    <lineage>
        <taxon>Bacteria</taxon>
        <taxon>Bacillati</taxon>
        <taxon>Actinomycetota</taxon>
        <taxon>Actinomycetes</taxon>
        <taxon>Geodermatophilales</taxon>
        <taxon>Geodermatophilaceae</taxon>
        <taxon>Blastococcus</taxon>
    </lineage>
</organism>
<proteinExistence type="predicted"/>
<evidence type="ECO:0008006" key="5">
    <source>
        <dbReference type="Google" id="ProtNLM"/>
    </source>
</evidence>
<feature type="signal peptide" evidence="2">
    <location>
        <begin position="1"/>
        <end position="21"/>
    </location>
</feature>
<dbReference type="OrthoDB" id="128043at2"/>
<keyword evidence="2" id="KW-0732">Signal</keyword>
<evidence type="ECO:0000313" key="3">
    <source>
        <dbReference type="EMBL" id="SNR30461.1"/>
    </source>
</evidence>
<sequence>MNTPLKLAGFALGLVAVFAAAVGVGTAVGPVGPAAESSAGGHDMGTEAAGGHDEAGGHEATAPALPAGLTVSESGYTLDLGERSLPAGAATPVSFRVLGPDGDPVTQYDVDHEVDLHLIAVRRDLTGFQHVHPELGADGVWRTALALDPGAWRLFADFTPSALGEDLTLGADLAVPGDFAPAPLPAESLTAEVDGFTVVLTGELDPGRESELTLSVSRDGRPVTDLQPYLGAYGHLVVLRDGDLAYLHAHPVDEPGGAAPTPGPHVRFATTAPSAGDYRLFLDFKHDGVVRTAAFTVPAGAHEENHG</sequence>
<feature type="chain" id="PRO_5038576592" description="Heavy-metal-associated domain-containing protein" evidence="2">
    <location>
        <begin position="22"/>
        <end position="307"/>
    </location>
</feature>
<gene>
    <name evidence="3" type="ORF">SAMN06272737_102198</name>
</gene>
<evidence type="ECO:0000256" key="2">
    <source>
        <dbReference type="SAM" id="SignalP"/>
    </source>
</evidence>
<evidence type="ECO:0000256" key="1">
    <source>
        <dbReference type="SAM" id="MobiDB-lite"/>
    </source>
</evidence>